<dbReference type="InterPro" id="IPR052053">
    <property type="entry name" value="IM_YidH-like"/>
</dbReference>
<keyword evidence="4 6" id="KW-1133">Transmembrane helix</keyword>
<dbReference type="InterPro" id="IPR003807">
    <property type="entry name" value="DUF202"/>
</dbReference>
<dbReference type="Pfam" id="PF02656">
    <property type="entry name" value="DUF202"/>
    <property type="match status" value="1"/>
</dbReference>
<evidence type="ECO:0000256" key="4">
    <source>
        <dbReference type="ARBA" id="ARBA00022989"/>
    </source>
</evidence>
<keyword evidence="3 6" id="KW-0812">Transmembrane</keyword>
<feature type="domain" description="DUF202" evidence="7">
    <location>
        <begin position="10"/>
        <end position="77"/>
    </location>
</feature>
<evidence type="ECO:0000313" key="8">
    <source>
        <dbReference type="EMBL" id="MBB3036435.1"/>
    </source>
</evidence>
<feature type="transmembrane region" description="Helical" evidence="6">
    <location>
        <begin position="47"/>
        <end position="68"/>
    </location>
</feature>
<evidence type="ECO:0000259" key="7">
    <source>
        <dbReference type="Pfam" id="PF02656"/>
    </source>
</evidence>
<name>A0A839RIF2_9ACTN</name>
<feature type="transmembrane region" description="Helical" evidence="6">
    <location>
        <begin position="89"/>
        <end position="111"/>
    </location>
</feature>
<accession>A0A839RIF2</accession>
<gene>
    <name evidence="8" type="ORF">FHU29_000869</name>
</gene>
<organism evidence="8 9">
    <name type="scientific">Hoyosella altamirensis</name>
    <dbReference type="NCBI Taxonomy" id="616997"/>
    <lineage>
        <taxon>Bacteria</taxon>
        <taxon>Bacillati</taxon>
        <taxon>Actinomycetota</taxon>
        <taxon>Actinomycetes</taxon>
        <taxon>Mycobacteriales</taxon>
        <taxon>Hoyosellaceae</taxon>
        <taxon>Hoyosella</taxon>
    </lineage>
</organism>
<protein>
    <submittedName>
        <fullName evidence="8">Putative membrane protein</fullName>
    </submittedName>
</protein>
<dbReference type="RefSeq" id="WP_064440316.1">
    <property type="nucleotide sequence ID" value="NZ_BDDI01000007.1"/>
</dbReference>
<dbReference type="GO" id="GO:0005886">
    <property type="term" value="C:plasma membrane"/>
    <property type="evidence" value="ECO:0007669"/>
    <property type="project" value="UniProtKB-SubCell"/>
</dbReference>
<dbReference type="OrthoDB" id="582337at2"/>
<keyword evidence="2" id="KW-1003">Cell membrane</keyword>
<sequence length="115" mass="12193">MSAPLRPDERFTLASERTFLAWMRTSLGLMVAGIAVIHVVPTFSTQTVRTVIGLAMVALSCLAAAEGFRRWRQVAKALESGEEEMPGPRTLAIITVAIVGVGAVTLIAIGADLVT</sequence>
<dbReference type="PANTHER" id="PTHR34187">
    <property type="entry name" value="FGR18P"/>
    <property type="match status" value="1"/>
</dbReference>
<evidence type="ECO:0000256" key="3">
    <source>
        <dbReference type="ARBA" id="ARBA00022692"/>
    </source>
</evidence>
<reference evidence="8 9" key="1">
    <citation type="submission" date="2020-08" db="EMBL/GenBank/DDBJ databases">
        <title>Sequencing the genomes of 1000 actinobacteria strains.</title>
        <authorList>
            <person name="Klenk H.-P."/>
        </authorList>
    </citation>
    <scope>NUCLEOTIDE SEQUENCE [LARGE SCALE GENOMIC DNA]</scope>
    <source>
        <strain evidence="8 9">DSM 45258</strain>
    </source>
</reference>
<evidence type="ECO:0000256" key="6">
    <source>
        <dbReference type="SAM" id="Phobius"/>
    </source>
</evidence>
<proteinExistence type="predicted"/>
<evidence type="ECO:0000256" key="5">
    <source>
        <dbReference type="ARBA" id="ARBA00023136"/>
    </source>
</evidence>
<comment type="caution">
    <text evidence="8">The sequence shown here is derived from an EMBL/GenBank/DDBJ whole genome shotgun (WGS) entry which is preliminary data.</text>
</comment>
<comment type="subcellular location">
    <subcellularLocation>
        <location evidence="1">Cell membrane</location>
        <topology evidence="1">Multi-pass membrane protein</topology>
    </subcellularLocation>
</comment>
<keyword evidence="5 6" id="KW-0472">Membrane</keyword>
<keyword evidence="9" id="KW-1185">Reference proteome</keyword>
<feature type="transmembrane region" description="Helical" evidence="6">
    <location>
        <begin position="21"/>
        <end position="41"/>
    </location>
</feature>
<dbReference type="EMBL" id="JACHWS010000001">
    <property type="protein sequence ID" value="MBB3036435.1"/>
    <property type="molecule type" value="Genomic_DNA"/>
</dbReference>
<evidence type="ECO:0000256" key="1">
    <source>
        <dbReference type="ARBA" id="ARBA00004651"/>
    </source>
</evidence>
<evidence type="ECO:0000256" key="2">
    <source>
        <dbReference type="ARBA" id="ARBA00022475"/>
    </source>
</evidence>
<evidence type="ECO:0000313" key="9">
    <source>
        <dbReference type="Proteomes" id="UP000567922"/>
    </source>
</evidence>
<dbReference type="AlphaFoldDB" id="A0A839RIF2"/>
<dbReference type="Proteomes" id="UP000567922">
    <property type="component" value="Unassembled WGS sequence"/>
</dbReference>
<dbReference type="PANTHER" id="PTHR34187:SF2">
    <property type="entry name" value="DUF202 DOMAIN-CONTAINING PROTEIN"/>
    <property type="match status" value="1"/>
</dbReference>